<keyword evidence="2" id="KW-1185">Reference proteome</keyword>
<proteinExistence type="predicted"/>
<dbReference type="Proteomes" id="UP001217089">
    <property type="component" value="Unassembled WGS sequence"/>
</dbReference>
<comment type="caution">
    <text evidence="1">The sequence shown here is derived from an EMBL/GenBank/DDBJ whole genome shotgun (WGS) entry which is preliminary data.</text>
</comment>
<evidence type="ECO:0000313" key="1">
    <source>
        <dbReference type="EMBL" id="KAJ8316902.1"/>
    </source>
</evidence>
<organism evidence="1 2">
    <name type="scientific">Tegillarca granosa</name>
    <name type="common">Malaysian cockle</name>
    <name type="synonym">Anadara granosa</name>
    <dbReference type="NCBI Taxonomy" id="220873"/>
    <lineage>
        <taxon>Eukaryota</taxon>
        <taxon>Metazoa</taxon>
        <taxon>Spiralia</taxon>
        <taxon>Lophotrochozoa</taxon>
        <taxon>Mollusca</taxon>
        <taxon>Bivalvia</taxon>
        <taxon>Autobranchia</taxon>
        <taxon>Pteriomorphia</taxon>
        <taxon>Arcoida</taxon>
        <taxon>Arcoidea</taxon>
        <taxon>Arcidae</taxon>
        <taxon>Tegillarca</taxon>
    </lineage>
</organism>
<reference evidence="1 2" key="1">
    <citation type="submission" date="2022-12" db="EMBL/GenBank/DDBJ databases">
        <title>Chromosome-level genome of Tegillarca granosa.</title>
        <authorList>
            <person name="Kim J."/>
        </authorList>
    </citation>
    <scope>NUCLEOTIDE SEQUENCE [LARGE SCALE GENOMIC DNA]</scope>
    <source>
        <strain evidence="1">Teg-2019</strain>
        <tissue evidence="1">Adductor muscle</tissue>
    </source>
</reference>
<name>A0ABQ9FLS8_TEGGR</name>
<sequence>MEGIKNRPGKRKRRNTFGGKSFTEALKEKYCTLMDNYNCTSGFIIDIVLTGMPKKTNSDAELDFLRNVVLSCKGVSCAGLPHGGLSSLCPNVVDLDLSSNLLDDWEESLTIMSQLPCLKFVNLSRNILINKENFLQKWQKPLPQIENLVLNQTGVPWEDIVTLSHHIPSLRELHICDNAGKKFGSSPV</sequence>
<dbReference type="EMBL" id="JARBDR010000246">
    <property type="protein sequence ID" value="KAJ8316902.1"/>
    <property type="molecule type" value="Genomic_DNA"/>
</dbReference>
<protein>
    <submittedName>
        <fullName evidence="1">Uncharacterized protein</fullName>
    </submittedName>
</protein>
<evidence type="ECO:0000313" key="2">
    <source>
        <dbReference type="Proteomes" id="UP001217089"/>
    </source>
</evidence>
<dbReference type="InterPro" id="IPR032675">
    <property type="entry name" value="LRR_dom_sf"/>
</dbReference>
<accession>A0ABQ9FLS8</accession>
<dbReference type="Gene3D" id="3.80.10.10">
    <property type="entry name" value="Ribonuclease Inhibitor"/>
    <property type="match status" value="1"/>
</dbReference>
<dbReference type="SUPFAM" id="SSF52047">
    <property type="entry name" value="RNI-like"/>
    <property type="match status" value="1"/>
</dbReference>
<gene>
    <name evidence="1" type="ORF">KUTeg_004806</name>
</gene>